<comment type="caution">
    <text evidence="1">The sequence shown here is derived from an EMBL/GenBank/DDBJ whole genome shotgun (WGS) entry which is preliminary data.</text>
</comment>
<proteinExistence type="predicted"/>
<protein>
    <submittedName>
        <fullName evidence="1">Uncharacterized protein</fullName>
    </submittedName>
</protein>
<name>A0A392RY44_9FABA</name>
<organism evidence="1 2">
    <name type="scientific">Trifolium medium</name>
    <dbReference type="NCBI Taxonomy" id="97028"/>
    <lineage>
        <taxon>Eukaryota</taxon>
        <taxon>Viridiplantae</taxon>
        <taxon>Streptophyta</taxon>
        <taxon>Embryophyta</taxon>
        <taxon>Tracheophyta</taxon>
        <taxon>Spermatophyta</taxon>
        <taxon>Magnoliopsida</taxon>
        <taxon>eudicotyledons</taxon>
        <taxon>Gunneridae</taxon>
        <taxon>Pentapetalae</taxon>
        <taxon>rosids</taxon>
        <taxon>fabids</taxon>
        <taxon>Fabales</taxon>
        <taxon>Fabaceae</taxon>
        <taxon>Papilionoideae</taxon>
        <taxon>50 kb inversion clade</taxon>
        <taxon>NPAAA clade</taxon>
        <taxon>Hologalegina</taxon>
        <taxon>IRL clade</taxon>
        <taxon>Trifolieae</taxon>
        <taxon>Trifolium</taxon>
    </lineage>
</organism>
<feature type="non-terminal residue" evidence="1">
    <location>
        <position position="37"/>
    </location>
</feature>
<dbReference type="EMBL" id="LXQA010293321">
    <property type="protein sequence ID" value="MCI41528.1"/>
    <property type="molecule type" value="Genomic_DNA"/>
</dbReference>
<reference evidence="1 2" key="1">
    <citation type="journal article" date="2018" name="Front. Plant Sci.">
        <title>Red Clover (Trifolium pratense) and Zigzag Clover (T. medium) - A Picture of Genomic Similarities and Differences.</title>
        <authorList>
            <person name="Dluhosova J."/>
            <person name="Istvanek J."/>
            <person name="Nedelnik J."/>
            <person name="Repkova J."/>
        </authorList>
    </citation>
    <scope>NUCLEOTIDE SEQUENCE [LARGE SCALE GENOMIC DNA]</scope>
    <source>
        <strain evidence="2">cv. 10/8</strain>
        <tissue evidence="1">Leaf</tissue>
    </source>
</reference>
<evidence type="ECO:0000313" key="1">
    <source>
        <dbReference type="EMBL" id="MCI41528.1"/>
    </source>
</evidence>
<evidence type="ECO:0000313" key="2">
    <source>
        <dbReference type="Proteomes" id="UP000265520"/>
    </source>
</evidence>
<accession>A0A392RY44</accession>
<dbReference type="AlphaFoldDB" id="A0A392RY44"/>
<dbReference type="Proteomes" id="UP000265520">
    <property type="component" value="Unassembled WGS sequence"/>
</dbReference>
<keyword evidence="2" id="KW-1185">Reference proteome</keyword>
<sequence>MIWSLSELILNNDVLGGDMSVDVGRKNLMIPALRWGE</sequence>